<proteinExistence type="predicted"/>
<feature type="transmembrane region" description="Helical" evidence="1">
    <location>
        <begin position="15"/>
        <end position="35"/>
    </location>
</feature>
<evidence type="ECO:0000313" key="2">
    <source>
        <dbReference type="EMBL" id="APC48261.1"/>
    </source>
</evidence>
<dbReference type="KEGG" id="vhl:BME96_08805"/>
<keyword evidence="1" id="KW-0812">Transmembrane</keyword>
<name>A0AAC9IYH4_VIRHA</name>
<accession>A0AAC9IYH4</accession>
<gene>
    <name evidence="2" type="ORF">BME96_08805</name>
</gene>
<dbReference type="Proteomes" id="UP000182945">
    <property type="component" value="Chromosome"/>
</dbReference>
<dbReference type="EMBL" id="CP017962">
    <property type="protein sequence ID" value="APC48261.1"/>
    <property type="molecule type" value="Genomic_DNA"/>
</dbReference>
<reference evidence="2 3" key="1">
    <citation type="submission" date="2016-11" db="EMBL/GenBank/DDBJ databases">
        <title>Complete genome sequencing of Virgibacillus halodenitrificans PDB-F2.</title>
        <authorList>
            <person name="Sun Z."/>
            <person name="Zhou Y."/>
            <person name="Li H."/>
        </authorList>
    </citation>
    <scope>NUCLEOTIDE SEQUENCE [LARGE SCALE GENOMIC DNA]</scope>
    <source>
        <strain evidence="2 3">PDB-F2</strain>
    </source>
</reference>
<keyword evidence="1" id="KW-1133">Transmembrane helix</keyword>
<keyword evidence="1" id="KW-0472">Membrane</keyword>
<organism evidence="2 3">
    <name type="scientific">Virgibacillus halodenitrificans</name>
    <name type="common">Bacillus halodenitrificans</name>
    <dbReference type="NCBI Taxonomy" id="1482"/>
    <lineage>
        <taxon>Bacteria</taxon>
        <taxon>Bacillati</taxon>
        <taxon>Bacillota</taxon>
        <taxon>Bacilli</taxon>
        <taxon>Bacillales</taxon>
        <taxon>Bacillaceae</taxon>
        <taxon>Virgibacillus</taxon>
    </lineage>
</organism>
<sequence>MKKRFLSTITNQRGFILPVVLFTISIFFILITATITSYQNEIHMSEAHLERIKMHTLLQMGFQSVMEEYDDPSALPHTLYYSFLQGEVNITTTSITKDTWETLAKVTTNNHSEHTFKQNINIPHFYPKD</sequence>
<protein>
    <submittedName>
        <fullName evidence="2">Uncharacterized protein</fullName>
    </submittedName>
</protein>
<dbReference type="AlphaFoldDB" id="A0AAC9IYH4"/>
<evidence type="ECO:0000313" key="3">
    <source>
        <dbReference type="Proteomes" id="UP000182945"/>
    </source>
</evidence>
<dbReference type="RefSeq" id="WP_071648886.1">
    <property type="nucleotide sequence ID" value="NZ_CP017962.1"/>
</dbReference>
<evidence type="ECO:0000256" key="1">
    <source>
        <dbReference type="SAM" id="Phobius"/>
    </source>
</evidence>
<dbReference type="GeneID" id="71514492"/>